<evidence type="ECO:0000259" key="4">
    <source>
        <dbReference type="PROSITE" id="PS50109"/>
    </source>
</evidence>
<feature type="domain" description="Histidine kinase" evidence="4">
    <location>
        <begin position="306"/>
        <end position="398"/>
    </location>
</feature>
<dbReference type="Gene3D" id="3.30.450.40">
    <property type="match status" value="1"/>
</dbReference>
<dbReference type="RefSeq" id="WP_149403308.1">
    <property type="nucleotide sequence ID" value="NZ_BIXY01000070.1"/>
</dbReference>
<comment type="caution">
    <text evidence="5">The sequence shown here is derived from an EMBL/GenBank/DDBJ whole genome shotgun (WGS) entry which is preliminary data.</text>
</comment>
<keyword evidence="3" id="KW-0902">Two-component regulatory system</keyword>
<dbReference type="InterPro" id="IPR036890">
    <property type="entry name" value="HATPase_C_sf"/>
</dbReference>
<dbReference type="GO" id="GO:0046983">
    <property type="term" value="F:protein dimerization activity"/>
    <property type="evidence" value="ECO:0007669"/>
    <property type="project" value="InterPro"/>
</dbReference>
<dbReference type="PROSITE" id="PS50109">
    <property type="entry name" value="HIS_KIN"/>
    <property type="match status" value="1"/>
</dbReference>
<dbReference type="AlphaFoldDB" id="A0A5A5THH9"/>
<dbReference type="Pfam" id="PF02518">
    <property type="entry name" value="HATPase_c"/>
    <property type="match status" value="1"/>
</dbReference>
<proteinExistence type="predicted"/>
<accession>A0A5A5THH9</accession>
<dbReference type="OrthoDB" id="144293at2"/>
<dbReference type="Gene3D" id="1.20.5.1930">
    <property type="match status" value="1"/>
</dbReference>
<dbReference type="GO" id="GO:0016020">
    <property type="term" value="C:membrane"/>
    <property type="evidence" value="ECO:0007669"/>
    <property type="project" value="InterPro"/>
</dbReference>
<dbReference type="InterPro" id="IPR050482">
    <property type="entry name" value="Sensor_HK_TwoCompSys"/>
</dbReference>
<dbReference type="InterPro" id="IPR029016">
    <property type="entry name" value="GAF-like_dom_sf"/>
</dbReference>
<dbReference type="Proteomes" id="UP000322530">
    <property type="component" value="Unassembled WGS sequence"/>
</dbReference>
<dbReference type="CDD" id="cd16917">
    <property type="entry name" value="HATPase_UhpB-NarQ-NarX-like"/>
    <property type="match status" value="1"/>
</dbReference>
<evidence type="ECO:0000256" key="2">
    <source>
        <dbReference type="ARBA" id="ARBA00022777"/>
    </source>
</evidence>
<dbReference type="EMBL" id="BIXY01000070">
    <property type="protein sequence ID" value="GCF10424.1"/>
    <property type="molecule type" value="Genomic_DNA"/>
</dbReference>
<dbReference type="PANTHER" id="PTHR24421:SF62">
    <property type="entry name" value="SENSORY TRANSDUCTION HISTIDINE KINASE"/>
    <property type="match status" value="1"/>
</dbReference>
<dbReference type="PANTHER" id="PTHR24421">
    <property type="entry name" value="NITRATE/NITRITE SENSOR PROTEIN NARX-RELATED"/>
    <property type="match status" value="1"/>
</dbReference>
<dbReference type="InterPro" id="IPR011712">
    <property type="entry name" value="Sig_transdc_His_kin_sub3_dim/P"/>
</dbReference>
<keyword evidence="2 5" id="KW-0418">Kinase</keyword>
<sequence>MQESQEKPEQTSILHGNRDLAVLYAIAGYLNRQVDVHEALQEVLVHVTDLLGLRTSWVWLFDARGEPIVAASQHLPPYLADHPERMCGTCACLDTFMEGNMEGASNINVLRCSRLKNAERDSDPSALGLRFHSSVPIYAGTTLLGVMNVASEDWRELRLEELQLLHIISDQIGLALQRARLSAEHTQAATRLATTEERNRLAREIHDTMAQGLAAVALQLETADALLVTRPERAHDAIQRALKLTRHNLEEARRSVMDLRSAPLQDRTLPDALAVLATADPAHEIHYNYQPRQRFPALPARIEAGLYRIAQEALSNAYQHAQARQIEIKLEAEEQWINLTVRDDGIGFNVEEATQQNGSASGHFGLTGMGERVHILGGNMCLLSEPGNGTYIQISIPY</sequence>
<dbReference type="InterPro" id="IPR005467">
    <property type="entry name" value="His_kinase_dom"/>
</dbReference>
<gene>
    <name evidence="5" type="ORF">KDI_39880</name>
</gene>
<keyword evidence="1" id="KW-0808">Transferase</keyword>
<reference evidence="5 6" key="1">
    <citation type="submission" date="2019-01" db="EMBL/GenBank/DDBJ databases">
        <title>Draft genome sequence of Dictyobacter sp. Uno17.</title>
        <authorList>
            <person name="Wang C.M."/>
            <person name="Zheng Y."/>
            <person name="Sakai Y."/>
            <person name="Abe K."/>
            <person name="Yokota A."/>
            <person name="Yabe S."/>
        </authorList>
    </citation>
    <scope>NUCLEOTIDE SEQUENCE [LARGE SCALE GENOMIC DNA]</scope>
    <source>
        <strain evidence="5 6">Uno17</strain>
    </source>
</reference>
<dbReference type="SUPFAM" id="SSF55781">
    <property type="entry name" value="GAF domain-like"/>
    <property type="match status" value="1"/>
</dbReference>
<organism evidence="5 6">
    <name type="scientific">Dictyobacter arantiisoli</name>
    <dbReference type="NCBI Taxonomy" id="2014874"/>
    <lineage>
        <taxon>Bacteria</taxon>
        <taxon>Bacillati</taxon>
        <taxon>Chloroflexota</taxon>
        <taxon>Ktedonobacteria</taxon>
        <taxon>Ktedonobacterales</taxon>
        <taxon>Dictyobacteraceae</taxon>
        <taxon>Dictyobacter</taxon>
    </lineage>
</organism>
<dbReference type="Gene3D" id="3.30.565.10">
    <property type="entry name" value="Histidine kinase-like ATPase, C-terminal domain"/>
    <property type="match status" value="1"/>
</dbReference>
<dbReference type="Pfam" id="PF01590">
    <property type="entry name" value="GAF"/>
    <property type="match status" value="1"/>
</dbReference>
<dbReference type="Pfam" id="PF07730">
    <property type="entry name" value="HisKA_3"/>
    <property type="match status" value="1"/>
</dbReference>
<evidence type="ECO:0000313" key="6">
    <source>
        <dbReference type="Proteomes" id="UP000322530"/>
    </source>
</evidence>
<protein>
    <submittedName>
        <fullName evidence="5">Sensor histidine kinase</fullName>
    </submittedName>
</protein>
<evidence type="ECO:0000256" key="3">
    <source>
        <dbReference type="ARBA" id="ARBA00023012"/>
    </source>
</evidence>
<dbReference type="SMART" id="SM00387">
    <property type="entry name" value="HATPase_c"/>
    <property type="match status" value="1"/>
</dbReference>
<dbReference type="SMART" id="SM00065">
    <property type="entry name" value="GAF"/>
    <property type="match status" value="1"/>
</dbReference>
<dbReference type="GO" id="GO:0000155">
    <property type="term" value="F:phosphorelay sensor kinase activity"/>
    <property type="evidence" value="ECO:0007669"/>
    <property type="project" value="InterPro"/>
</dbReference>
<dbReference type="SUPFAM" id="SSF55874">
    <property type="entry name" value="ATPase domain of HSP90 chaperone/DNA topoisomerase II/histidine kinase"/>
    <property type="match status" value="1"/>
</dbReference>
<dbReference type="InterPro" id="IPR003018">
    <property type="entry name" value="GAF"/>
</dbReference>
<keyword evidence="6" id="KW-1185">Reference proteome</keyword>
<evidence type="ECO:0000313" key="5">
    <source>
        <dbReference type="EMBL" id="GCF10424.1"/>
    </source>
</evidence>
<name>A0A5A5THH9_9CHLR</name>
<evidence type="ECO:0000256" key="1">
    <source>
        <dbReference type="ARBA" id="ARBA00022679"/>
    </source>
</evidence>
<dbReference type="InterPro" id="IPR003594">
    <property type="entry name" value="HATPase_dom"/>
</dbReference>